<reference evidence="1" key="1">
    <citation type="journal article" date="2021" name="bioRxiv">
        <title>Whole Genome Assembly and Annotation of Northern Wild Rice, Zizania palustris L., Supports a Whole Genome Duplication in the Zizania Genus.</title>
        <authorList>
            <person name="Haas M."/>
            <person name="Kono T."/>
            <person name="Macchietto M."/>
            <person name="Millas R."/>
            <person name="McGilp L."/>
            <person name="Shao M."/>
            <person name="Duquette J."/>
            <person name="Hirsch C.N."/>
            <person name="Kimball J."/>
        </authorList>
    </citation>
    <scope>NUCLEOTIDE SEQUENCE</scope>
    <source>
        <tissue evidence="1">Fresh leaf tissue</tissue>
    </source>
</reference>
<accession>A0A8J6BJR0</accession>
<reference evidence="1" key="2">
    <citation type="submission" date="2021-02" db="EMBL/GenBank/DDBJ databases">
        <authorList>
            <person name="Kimball J.A."/>
            <person name="Haas M.W."/>
            <person name="Macchietto M."/>
            <person name="Kono T."/>
            <person name="Duquette J."/>
            <person name="Shao M."/>
        </authorList>
    </citation>
    <scope>NUCLEOTIDE SEQUENCE</scope>
    <source>
        <tissue evidence="1">Fresh leaf tissue</tissue>
    </source>
</reference>
<evidence type="ECO:0000313" key="2">
    <source>
        <dbReference type="Proteomes" id="UP000729402"/>
    </source>
</evidence>
<sequence>MQPLRRFEVKVAAQTLVRAFDPPPDFLVLLPFSNLDLILDSFNISLIMVNPSPAAGFPALAVAVTCNNTDAELVVAHAGVALVDVD</sequence>
<organism evidence="1 2">
    <name type="scientific">Zizania palustris</name>
    <name type="common">Northern wild rice</name>
    <dbReference type="NCBI Taxonomy" id="103762"/>
    <lineage>
        <taxon>Eukaryota</taxon>
        <taxon>Viridiplantae</taxon>
        <taxon>Streptophyta</taxon>
        <taxon>Embryophyta</taxon>
        <taxon>Tracheophyta</taxon>
        <taxon>Spermatophyta</taxon>
        <taxon>Magnoliopsida</taxon>
        <taxon>Liliopsida</taxon>
        <taxon>Poales</taxon>
        <taxon>Poaceae</taxon>
        <taxon>BOP clade</taxon>
        <taxon>Oryzoideae</taxon>
        <taxon>Oryzeae</taxon>
        <taxon>Zizaniinae</taxon>
        <taxon>Zizania</taxon>
    </lineage>
</organism>
<name>A0A8J6BJR0_ZIZPA</name>
<dbReference type="OrthoDB" id="684418at2759"/>
<proteinExistence type="predicted"/>
<gene>
    <name evidence="1" type="ORF">GUJ93_ZPchr0010g10748</name>
</gene>
<keyword evidence="2" id="KW-1185">Reference proteome</keyword>
<protein>
    <submittedName>
        <fullName evidence="1">Uncharacterized protein</fullName>
    </submittedName>
</protein>
<dbReference type="Proteomes" id="UP000729402">
    <property type="component" value="Unassembled WGS sequence"/>
</dbReference>
<dbReference type="EMBL" id="JAAALK010000082">
    <property type="protein sequence ID" value="KAG8088514.1"/>
    <property type="molecule type" value="Genomic_DNA"/>
</dbReference>
<dbReference type="AlphaFoldDB" id="A0A8J6BJR0"/>
<evidence type="ECO:0000313" key="1">
    <source>
        <dbReference type="EMBL" id="KAG8088514.1"/>
    </source>
</evidence>
<comment type="caution">
    <text evidence="1">The sequence shown here is derived from an EMBL/GenBank/DDBJ whole genome shotgun (WGS) entry which is preliminary data.</text>
</comment>